<evidence type="ECO:0000313" key="1">
    <source>
        <dbReference type="EMBL" id="KAK4111020.1"/>
    </source>
</evidence>
<dbReference type="RefSeq" id="XP_064668590.1">
    <property type="nucleotide sequence ID" value="XM_064815562.1"/>
</dbReference>
<reference evidence="1" key="1">
    <citation type="journal article" date="2023" name="Mol. Phylogenet. Evol.">
        <title>Genome-scale phylogeny and comparative genomics of the fungal order Sordariales.</title>
        <authorList>
            <person name="Hensen N."/>
            <person name="Bonometti L."/>
            <person name="Westerberg I."/>
            <person name="Brannstrom I.O."/>
            <person name="Guillou S."/>
            <person name="Cros-Aarteil S."/>
            <person name="Calhoun S."/>
            <person name="Haridas S."/>
            <person name="Kuo A."/>
            <person name="Mondo S."/>
            <person name="Pangilinan J."/>
            <person name="Riley R."/>
            <person name="LaButti K."/>
            <person name="Andreopoulos B."/>
            <person name="Lipzen A."/>
            <person name="Chen C."/>
            <person name="Yan M."/>
            <person name="Daum C."/>
            <person name="Ng V."/>
            <person name="Clum A."/>
            <person name="Steindorff A."/>
            <person name="Ohm R.A."/>
            <person name="Martin F."/>
            <person name="Silar P."/>
            <person name="Natvig D.O."/>
            <person name="Lalanne C."/>
            <person name="Gautier V."/>
            <person name="Ament-Velasquez S.L."/>
            <person name="Kruys A."/>
            <person name="Hutchinson M.I."/>
            <person name="Powell A.J."/>
            <person name="Barry K."/>
            <person name="Miller A.N."/>
            <person name="Grigoriev I.V."/>
            <person name="Debuchy R."/>
            <person name="Gladieux P."/>
            <person name="Hiltunen Thoren M."/>
            <person name="Johannesson H."/>
        </authorList>
    </citation>
    <scope>NUCLEOTIDE SEQUENCE</scope>
    <source>
        <strain evidence="1">CBS 508.74</strain>
    </source>
</reference>
<gene>
    <name evidence="1" type="ORF">N656DRAFT_781348</name>
</gene>
<evidence type="ECO:0000313" key="2">
    <source>
        <dbReference type="Proteomes" id="UP001302812"/>
    </source>
</evidence>
<proteinExistence type="predicted"/>
<organism evidence="1 2">
    <name type="scientific">Canariomyces notabilis</name>
    <dbReference type="NCBI Taxonomy" id="2074819"/>
    <lineage>
        <taxon>Eukaryota</taxon>
        <taxon>Fungi</taxon>
        <taxon>Dikarya</taxon>
        <taxon>Ascomycota</taxon>
        <taxon>Pezizomycotina</taxon>
        <taxon>Sordariomycetes</taxon>
        <taxon>Sordariomycetidae</taxon>
        <taxon>Sordariales</taxon>
        <taxon>Chaetomiaceae</taxon>
        <taxon>Canariomyces</taxon>
    </lineage>
</organism>
<dbReference type="AlphaFoldDB" id="A0AAN6QPD8"/>
<accession>A0AAN6QPD8</accession>
<dbReference type="Proteomes" id="UP001302812">
    <property type="component" value="Unassembled WGS sequence"/>
</dbReference>
<dbReference type="EMBL" id="MU853348">
    <property type="protein sequence ID" value="KAK4111020.1"/>
    <property type="molecule type" value="Genomic_DNA"/>
</dbReference>
<dbReference type="GeneID" id="89939687"/>
<comment type="caution">
    <text evidence="1">The sequence shown here is derived from an EMBL/GenBank/DDBJ whole genome shotgun (WGS) entry which is preliminary data.</text>
</comment>
<reference evidence="1" key="2">
    <citation type="submission" date="2023-05" db="EMBL/GenBank/DDBJ databases">
        <authorList>
            <consortium name="Lawrence Berkeley National Laboratory"/>
            <person name="Steindorff A."/>
            <person name="Hensen N."/>
            <person name="Bonometti L."/>
            <person name="Westerberg I."/>
            <person name="Brannstrom I.O."/>
            <person name="Guillou S."/>
            <person name="Cros-Aarteil S."/>
            <person name="Calhoun S."/>
            <person name="Haridas S."/>
            <person name="Kuo A."/>
            <person name="Mondo S."/>
            <person name="Pangilinan J."/>
            <person name="Riley R."/>
            <person name="Labutti K."/>
            <person name="Andreopoulos B."/>
            <person name="Lipzen A."/>
            <person name="Chen C."/>
            <person name="Yanf M."/>
            <person name="Daum C."/>
            <person name="Ng V."/>
            <person name="Clum A."/>
            <person name="Ohm R."/>
            <person name="Martin F."/>
            <person name="Silar P."/>
            <person name="Natvig D."/>
            <person name="Lalanne C."/>
            <person name="Gautier V."/>
            <person name="Ament-Velasquez S.L."/>
            <person name="Kruys A."/>
            <person name="Hutchinson M.I."/>
            <person name="Powell A.J."/>
            <person name="Barry K."/>
            <person name="Miller A.N."/>
            <person name="Grigoriev I.V."/>
            <person name="Debuchy R."/>
            <person name="Gladieux P."/>
            <person name="Thoren M.H."/>
            <person name="Johannesson H."/>
        </authorList>
    </citation>
    <scope>NUCLEOTIDE SEQUENCE</scope>
    <source>
        <strain evidence="1">CBS 508.74</strain>
    </source>
</reference>
<name>A0AAN6QPD8_9PEZI</name>
<sequence length="69" mass="6645">MVARGLSTLDELESAEREESAAVLDAQLSGAVDVADWGAALGAVPGLGQWADPGSSGGTLSASQGSGGS</sequence>
<protein>
    <submittedName>
        <fullName evidence="1">Uncharacterized protein</fullName>
    </submittedName>
</protein>
<keyword evidence="2" id="KW-1185">Reference proteome</keyword>